<evidence type="ECO:0000313" key="2">
    <source>
        <dbReference type="EMBL" id="EKC31619.1"/>
    </source>
</evidence>
<name>K1QKI9_MAGGI</name>
<sequence length="127" mass="14305">MRVKTNEAMFDIKDDAEKTENSETKENLISHVTETQDEFGVRCPCGCNERDDPMKQPTDPHLYKLTPIAIQTTCLWRRALMAATESSRVIAPSLAKRLGIEVNIAHGLIDRLEKEGFVKNAGKGKKY</sequence>
<dbReference type="SUPFAM" id="SSF46785">
    <property type="entry name" value="Winged helix' DNA-binding domain"/>
    <property type="match status" value="1"/>
</dbReference>
<dbReference type="Gene3D" id="1.10.10.10">
    <property type="entry name" value="Winged helix-like DNA-binding domain superfamily/Winged helix DNA-binding domain"/>
    <property type="match status" value="1"/>
</dbReference>
<accession>K1QKI9</accession>
<feature type="compositionally biased region" description="Basic and acidic residues" evidence="1">
    <location>
        <begin position="10"/>
        <end position="24"/>
    </location>
</feature>
<dbReference type="EMBL" id="JH817320">
    <property type="protein sequence ID" value="EKC31619.1"/>
    <property type="molecule type" value="Genomic_DNA"/>
</dbReference>
<dbReference type="HOGENOM" id="CLU_1972631_0_0_1"/>
<proteinExistence type="predicted"/>
<feature type="region of interest" description="Disordered" evidence="1">
    <location>
        <begin position="1"/>
        <end position="24"/>
    </location>
</feature>
<reference evidence="2" key="1">
    <citation type="journal article" date="2012" name="Nature">
        <title>The oyster genome reveals stress adaptation and complexity of shell formation.</title>
        <authorList>
            <person name="Zhang G."/>
            <person name="Fang X."/>
            <person name="Guo X."/>
            <person name="Li L."/>
            <person name="Luo R."/>
            <person name="Xu F."/>
            <person name="Yang P."/>
            <person name="Zhang L."/>
            <person name="Wang X."/>
            <person name="Qi H."/>
            <person name="Xiong Z."/>
            <person name="Que H."/>
            <person name="Xie Y."/>
            <person name="Holland P.W."/>
            <person name="Paps J."/>
            <person name="Zhu Y."/>
            <person name="Wu F."/>
            <person name="Chen Y."/>
            <person name="Wang J."/>
            <person name="Peng C."/>
            <person name="Meng J."/>
            <person name="Yang L."/>
            <person name="Liu J."/>
            <person name="Wen B."/>
            <person name="Zhang N."/>
            <person name="Huang Z."/>
            <person name="Zhu Q."/>
            <person name="Feng Y."/>
            <person name="Mount A."/>
            <person name="Hedgecock D."/>
            <person name="Xu Z."/>
            <person name="Liu Y."/>
            <person name="Domazet-Loso T."/>
            <person name="Du Y."/>
            <person name="Sun X."/>
            <person name="Zhang S."/>
            <person name="Liu B."/>
            <person name="Cheng P."/>
            <person name="Jiang X."/>
            <person name="Li J."/>
            <person name="Fan D."/>
            <person name="Wang W."/>
            <person name="Fu W."/>
            <person name="Wang T."/>
            <person name="Wang B."/>
            <person name="Zhang J."/>
            <person name="Peng Z."/>
            <person name="Li Y."/>
            <person name="Li N."/>
            <person name="Wang J."/>
            <person name="Chen M."/>
            <person name="He Y."/>
            <person name="Tan F."/>
            <person name="Song X."/>
            <person name="Zheng Q."/>
            <person name="Huang R."/>
            <person name="Yang H."/>
            <person name="Du X."/>
            <person name="Chen L."/>
            <person name="Yang M."/>
            <person name="Gaffney P.M."/>
            <person name="Wang S."/>
            <person name="Luo L."/>
            <person name="She Z."/>
            <person name="Ming Y."/>
            <person name="Huang W."/>
            <person name="Zhang S."/>
            <person name="Huang B."/>
            <person name="Zhang Y."/>
            <person name="Qu T."/>
            <person name="Ni P."/>
            <person name="Miao G."/>
            <person name="Wang J."/>
            <person name="Wang Q."/>
            <person name="Steinberg C.E."/>
            <person name="Wang H."/>
            <person name="Li N."/>
            <person name="Qian L."/>
            <person name="Zhang G."/>
            <person name="Li Y."/>
            <person name="Yang H."/>
            <person name="Liu X."/>
            <person name="Wang J."/>
            <person name="Yin Y."/>
            <person name="Wang J."/>
        </authorList>
    </citation>
    <scope>NUCLEOTIDE SEQUENCE [LARGE SCALE GENOMIC DNA]</scope>
    <source>
        <strain evidence="2">05x7-T-G4-1.051#20</strain>
    </source>
</reference>
<protein>
    <submittedName>
        <fullName evidence="2">Uncharacterized protein</fullName>
    </submittedName>
</protein>
<dbReference type="InterPro" id="IPR036388">
    <property type="entry name" value="WH-like_DNA-bd_sf"/>
</dbReference>
<dbReference type="InterPro" id="IPR036390">
    <property type="entry name" value="WH_DNA-bd_sf"/>
</dbReference>
<gene>
    <name evidence="2" type="ORF">CGI_10010734</name>
</gene>
<dbReference type="InParanoid" id="K1QKI9"/>
<dbReference type="AlphaFoldDB" id="K1QKI9"/>
<evidence type="ECO:0000256" key="1">
    <source>
        <dbReference type="SAM" id="MobiDB-lite"/>
    </source>
</evidence>
<organism evidence="2">
    <name type="scientific">Magallana gigas</name>
    <name type="common">Pacific oyster</name>
    <name type="synonym">Crassostrea gigas</name>
    <dbReference type="NCBI Taxonomy" id="29159"/>
    <lineage>
        <taxon>Eukaryota</taxon>
        <taxon>Metazoa</taxon>
        <taxon>Spiralia</taxon>
        <taxon>Lophotrochozoa</taxon>
        <taxon>Mollusca</taxon>
        <taxon>Bivalvia</taxon>
        <taxon>Autobranchia</taxon>
        <taxon>Pteriomorphia</taxon>
        <taxon>Ostreida</taxon>
        <taxon>Ostreoidea</taxon>
        <taxon>Ostreidae</taxon>
        <taxon>Magallana</taxon>
    </lineage>
</organism>